<protein>
    <submittedName>
        <fullName evidence="1">Uncharacterized protein</fullName>
    </submittedName>
</protein>
<gene>
    <name evidence="1" type="ORF">A3G54_03680</name>
</gene>
<dbReference type="STRING" id="1798364.A3G54_03680"/>
<accession>A0A1F5Y108</accession>
<dbReference type="EMBL" id="MFIQ01000002">
    <property type="protein sequence ID" value="OGF93834.1"/>
    <property type="molecule type" value="Genomic_DNA"/>
</dbReference>
<reference evidence="1 2" key="1">
    <citation type="journal article" date="2016" name="Nat. Commun.">
        <title>Thousands of microbial genomes shed light on interconnected biogeochemical processes in an aquifer system.</title>
        <authorList>
            <person name="Anantharaman K."/>
            <person name="Brown C.T."/>
            <person name="Hug L.A."/>
            <person name="Sharon I."/>
            <person name="Castelle C.J."/>
            <person name="Probst A.J."/>
            <person name="Thomas B.C."/>
            <person name="Singh A."/>
            <person name="Wilkins M.J."/>
            <person name="Karaoz U."/>
            <person name="Brodie E.L."/>
            <person name="Williams K.H."/>
            <person name="Hubbard S.S."/>
            <person name="Banfield J.F."/>
        </authorList>
    </citation>
    <scope>NUCLEOTIDE SEQUENCE [LARGE SCALE GENOMIC DNA]</scope>
</reference>
<evidence type="ECO:0000313" key="1">
    <source>
        <dbReference type="EMBL" id="OGF93834.1"/>
    </source>
</evidence>
<dbReference type="Proteomes" id="UP000178894">
    <property type="component" value="Unassembled WGS sequence"/>
</dbReference>
<dbReference type="AlphaFoldDB" id="A0A1F5Y108"/>
<name>A0A1F5Y108_9BACT</name>
<organism evidence="1 2">
    <name type="scientific">Candidatus Giovannonibacteria bacterium RIFCSPLOWO2_12_FULL_44_15</name>
    <dbReference type="NCBI Taxonomy" id="1798364"/>
    <lineage>
        <taxon>Bacteria</taxon>
        <taxon>Candidatus Giovannoniibacteriota</taxon>
    </lineage>
</organism>
<evidence type="ECO:0000313" key="2">
    <source>
        <dbReference type="Proteomes" id="UP000178894"/>
    </source>
</evidence>
<sequence length="84" mass="9556">MNPITKRDLKEALNGIAKAKDLNDLAGDVVRIEKKVDGLGERMKNVPTRDEFPALLEKTFEFVTLKAEHNRIKKIIRDKLGVEI</sequence>
<comment type="caution">
    <text evidence="1">The sequence shown here is derived from an EMBL/GenBank/DDBJ whole genome shotgun (WGS) entry which is preliminary data.</text>
</comment>
<proteinExistence type="predicted"/>